<gene>
    <name evidence="1" type="ORF">APLA_LOCUS14279</name>
</gene>
<comment type="caution">
    <text evidence="1">The sequence shown here is derived from an EMBL/GenBank/DDBJ whole genome shotgun (WGS) entry which is preliminary data.</text>
</comment>
<dbReference type="EMBL" id="CADEBC010000561">
    <property type="protein sequence ID" value="CAB3253777.1"/>
    <property type="molecule type" value="Genomic_DNA"/>
</dbReference>
<dbReference type="OrthoDB" id="10071738at2759"/>
<accession>A0A8S1B6W3</accession>
<evidence type="ECO:0000313" key="1">
    <source>
        <dbReference type="EMBL" id="CAB3253777.1"/>
    </source>
</evidence>
<protein>
    <submittedName>
        <fullName evidence="1">Uncharacterized protein</fullName>
    </submittedName>
</protein>
<organism evidence="1 2">
    <name type="scientific">Arctia plantaginis</name>
    <name type="common">Wood tiger moth</name>
    <name type="synonym">Phalaena plantaginis</name>
    <dbReference type="NCBI Taxonomy" id="874455"/>
    <lineage>
        <taxon>Eukaryota</taxon>
        <taxon>Metazoa</taxon>
        <taxon>Ecdysozoa</taxon>
        <taxon>Arthropoda</taxon>
        <taxon>Hexapoda</taxon>
        <taxon>Insecta</taxon>
        <taxon>Pterygota</taxon>
        <taxon>Neoptera</taxon>
        <taxon>Endopterygota</taxon>
        <taxon>Lepidoptera</taxon>
        <taxon>Glossata</taxon>
        <taxon>Ditrysia</taxon>
        <taxon>Noctuoidea</taxon>
        <taxon>Erebidae</taxon>
        <taxon>Arctiinae</taxon>
        <taxon>Arctia</taxon>
    </lineage>
</organism>
<keyword evidence="2" id="KW-1185">Reference proteome</keyword>
<proteinExistence type="predicted"/>
<sequence>MDVLDSLDLDTKDKKSLRVRSWYLYEQYKSLEKHQLDAAQKLKNRSYQDKILRQELSERRARRKLCDQFGLCQSESSIQKTLSNHTAHAPTLSVSNDDFFESFSEQDDEHVTKETEFDYSEETTQIKSSVEDFKSLEERNDNVSNSDSINSVVENITTANIAEIKCNSDCSAYSENANCEDENFVSTFNESNEYEYLSDSPITPVIIAQDINKQLDSVREDIQRLEDITKFEIDSSRDDIQCLEDITKIEDKSSDNVSQCSQDAAHHPKFIRNKDKEKESYKEIIPVWSKLVNYAYQIVQLNHGNCYCDYSSQFLTAVLACDILRRCVNRMCNILQPYVSPISFVTDDDKFDSSKFGKTKKLVQSRKSKKIIENKPKRRVNRHKNSSRLSYKNYSENCWDSYIRRASFEKRSKSKYRRRNSEPWQRVVKNPHKETLYTSGSSIWSQISKDSMSRNMFKSCTCCKKVVNPMLKIARYIDSILKDINDL</sequence>
<dbReference type="AlphaFoldDB" id="A0A8S1B6W3"/>
<evidence type="ECO:0000313" key="2">
    <source>
        <dbReference type="Proteomes" id="UP000494106"/>
    </source>
</evidence>
<name>A0A8S1B6W3_ARCPL</name>
<reference evidence="1 2" key="1">
    <citation type="submission" date="2020-04" db="EMBL/GenBank/DDBJ databases">
        <authorList>
            <person name="Wallbank WR R."/>
            <person name="Pardo Diaz C."/>
            <person name="Kozak K."/>
            <person name="Martin S."/>
            <person name="Jiggins C."/>
            <person name="Moest M."/>
            <person name="Warren A I."/>
            <person name="Byers J.R.P. K."/>
            <person name="Montejo-Kovacevich G."/>
            <person name="Yen C E."/>
        </authorList>
    </citation>
    <scope>NUCLEOTIDE SEQUENCE [LARGE SCALE GENOMIC DNA]</scope>
</reference>
<dbReference type="Proteomes" id="UP000494106">
    <property type="component" value="Unassembled WGS sequence"/>
</dbReference>